<dbReference type="AlphaFoldDB" id="A0A419F4I9"/>
<comment type="caution">
    <text evidence="1">The sequence shown here is derived from an EMBL/GenBank/DDBJ whole genome shotgun (WGS) entry which is preliminary data.</text>
</comment>
<gene>
    <name evidence="1" type="ORF">C4532_04660</name>
</gene>
<dbReference type="EMBL" id="QZKI01000029">
    <property type="protein sequence ID" value="RJP73296.1"/>
    <property type="molecule type" value="Genomic_DNA"/>
</dbReference>
<organism evidence="1 2">
    <name type="scientific">Candidatus Abyssobacteria bacterium SURF_17</name>
    <dbReference type="NCBI Taxonomy" id="2093361"/>
    <lineage>
        <taxon>Bacteria</taxon>
        <taxon>Pseudomonadati</taxon>
        <taxon>Candidatus Hydrogenedentota</taxon>
        <taxon>Candidatus Abyssobacteria</taxon>
    </lineage>
</organism>
<evidence type="ECO:0000313" key="1">
    <source>
        <dbReference type="EMBL" id="RJP73296.1"/>
    </source>
</evidence>
<feature type="non-terminal residue" evidence="1">
    <location>
        <position position="1"/>
    </location>
</feature>
<protein>
    <submittedName>
        <fullName evidence="1">Uncharacterized protein</fullName>
    </submittedName>
</protein>
<name>A0A419F4I9_9BACT</name>
<evidence type="ECO:0000313" key="2">
    <source>
        <dbReference type="Proteomes" id="UP000285961"/>
    </source>
</evidence>
<reference evidence="1 2" key="1">
    <citation type="journal article" date="2017" name="ISME J.">
        <title>Energy and carbon metabolisms in a deep terrestrial subsurface fluid microbial community.</title>
        <authorList>
            <person name="Momper L."/>
            <person name="Jungbluth S.P."/>
            <person name="Lee M.D."/>
            <person name="Amend J.P."/>
        </authorList>
    </citation>
    <scope>NUCLEOTIDE SEQUENCE [LARGE SCALE GENOMIC DNA]</scope>
    <source>
        <strain evidence="1">SURF_17</strain>
    </source>
</reference>
<proteinExistence type="predicted"/>
<accession>A0A419F4I9</accession>
<dbReference type="Proteomes" id="UP000285961">
    <property type="component" value="Unassembled WGS sequence"/>
</dbReference>
<sequence>CERSEAISVCIFSATNEIPSVATLPRNDETVVGLLGGSKGAKIRATETISLAVLKAPRQIASLGLVALGLAALGPAVLRSQ</sequence>